<accession>A0ABD2IKL3</accession>
<dbReference type="SUPFAM" id="SSF54160">
    <property type="entry name" value="Chromo domain-like"/>
    <property type="match status" value="1"/>
</dbReference>
<dbReference type="SMART" id="SM00298">
    <property type="entry name" value="CHROMO"/>
    <property type="match status" value="1"/>
</dbReference>
<evidence type="ECO:0000256" key="1">
    <source>
        <dbReference type="ARBA" id="ARBA00004123"/>
    </source>
</evidence>
<dbReference type="InterPro" id="IPR016197">
    <property type="entry name" value="Chromo-like_dom_sf"/>
</dbReference>
<dbReference type="InterPro" id="IPR000953">
    <property type="entry name" value="Chromo/chromo_shadow_dom"/>
</dbReference>
<dbReference type="AlphaFoldDB" id="A0ABD2IKL3"/>
<evidence type="ECO:0000313" key="5">
    <source>
        <dbReference type="EMBL" id="KAL3080654.1"/>
    </source>
</evidence>
<reference evidence="5 6" key="1">
    <citation type="submission" date="2024-10" db="EMBL/GenBank/DDBJ databases">
        <authorList>
            <person name="Kim D."/>
        </authorList>
    </citation>
    <scope>NUCLEOTIDE SEQUENCE [LARGE SCALE GENOMIC DNA]</scope>
    <source>
        <strain evidence="5">Taebaek</strain>
    </source>
</reference>
<evidence type="ECO:0000256" key="3">
    <source>
        <dbReference type="SAM" id="MobiDB-lite"/>
    </source>
</evidence>
<evidence type="ECO:0000256" key="2">
    <source>
        <dbReference type="ARBA" id="ARBA00023242"/>
    </source>
</evidence>
<dbReference type="PANTHER" id="PTHR22812">
    <property type="entry name" value="CHROMOBOX PROTEIN"/>
    <property type="match status" value="1"/>
</dbReference>
<dbReference type="GO" id="GO:0005634">
    <property type="term" value="C:nucleus"/>
    <property type="evidence" value="ECO:0007669"/>
    <property type="project" value="UniProtKB-SubCell"/>
</dbReference>
<evidence type="ECO:0000313" key="6">
    <source>
        <dbReference type="Proteomes" id="UP001620645"/>
    </source>
</evidence>
<comment type="subcellular location">
    <subcellularLocation>
        <location evidence="1">Nucleus</location>
    </subcellularLocation>
</comment>
<comment type="caution">
    <text evidence="5">The sequence shown here is derived from an EMBL/GenBank/DDBJ whole genome shotgun (WGS) entry which is preliminary data.</text>
</comment>
<gene>
    <name evidence="5" type="ORF">niasHS_012998</name>
</gene>
<name>A0ABD2IKL3_HETSC</name>
<organism evidence="5 6">
    <name type="scientific">Heterodera schachtii</name>
    <name type="common">Sugarbeet cyst nematode worm</name>
    <name type="synonym">Tylenchus schachtii</name>
    <dbReference type="NCBI Taxonomy" id="97005"/>
    <lineage>
        <taxon>Eukaryota</taxon>
        <taxon>Metazoa</taxon>
        <taxon>Ecdysozoa</taxon>
        <taxon>Nematoda</taxon>
        <taxon>Chromadorea</taxon>
        <taxon>Rhabditida</taxon>
        <taxon>Tylenchina</taxon>
        <taxon>Tylenchomorpha</taxon>
        <taxon>Tylenchoidea</taxon>
        <taxon>Heteroderidae</taxon>
        <taxon>Heteroderinae</taxon>
        <taxon>Heterodera</taxon>
    </lineage>
</organism>
<evidence type="ECO:0000259" key="4">
    <source>
        <dbReference type="PROSITE" id="PS50013"/>
    </source>
</evidence>
<dbReference type="InterPro" id="IPR051219">
    <property type="entry name" value="Heterochromatin_chromo-domain"/>
</dbReference>
<dbReference type="InterPro" id="IPR023780">
    <property type="entry name" value="Chromo_domain"/>
</dbReference>
<dbReference type="Gene3D" id="2.40.50.40">
    <property type="match status" value="1"/>
</dbReference>
<feature type="compositionally biased region" description="Basic and acidic residues" evidence="3">
    <location>
        <begin position="155"/>
        <end position="177"/>
    </location>
</feature>
<dbReference type="Proteomes" id="UP001620645">
    <property type="component" value="Unassembled WGS sequence"/>
</dbReference>
<feature type="compositionally biased region" description="Basic and acidic residues" evidence="3">
    <location>
        <begin position="186"/>
        <end position="197"/>
    </location>
</feature>
<dbReference type="PROSITE" id="PS50013">
    <property type="entry name" value="CHROMO_2"/>
    <property type="match status" value="1"/>
</dbReference>
<feature type="compositionally biased region" description="Basic residues" evidence="3">
    <location>
        <begin position="134"/>
        <end position="146"/>
    </location>
</feature>
<dbReference type="Pfam" id="PF00385">
    <property type="entry name" value="Chromo"/>
    <property type="match status" value="1"/>
</dbReference>
<dbReference type="EMBL" id="JBICCN010000292">
    <property type="protein sequence ID" value="KAL3080654.1"/>
    <property type="molecule type" value="Genomic_DNA"/>
</dbReference>
<sequence length="316" mass="36412">MSFELPVYPADDSLQAAVSPANSMPTDPVAFVPNVDDVPELGPSPHDQVAEAAEEVLSAAYSSAEFEVERICGQKRFNGSQHYLVKWVGFDKDPNDWIPVADLSHCQESIIDYWQRYHEGKVYRERKKNEGNKVKKAKAKTGKRNRKDAEMDDPIGEHEQKEELKEEEKGGAEKELPEQPPVNAKTESRRGEAKEEVEMEKMLRAVLEERRQKLDDDDPLPKPRWQPMRTKNVCPYEARQLWRDSVARVHCNEKDGESGKRVWRECIATRMAKECGESSLQREGWRKSVARVHCNEKHGENGERVRREFIATRRMA</sequence>
<dbReference type="CDD" id="cd00024">
    <property type="entry name" value="CD_CSD"/>
    <property type="match status" value="1"/>
</dbReference>
<protein>
    <recommendedName>
        <fullName evidence="4">Chromo domain-containing protein</fullName>
    </recommendedName>
</protein>
<feature type="domain" description="Chromo" evidence="4">
    <location>
        <begin position="66"/>
        <end position="125"/>
    </location>
</feature>
<proteinExistence type="predicted"/>
<keyword evidence="2" id="KW-0539">Nucleus</keyword>
<keyword evidence="6" id="KW-1185">Reference proteome</keyword>
<feature type="region of interest" description="Disordered" evidence="3">
    <location>
        <begin position="128"/>
        <end position="197"/>
    </location>
</feature>